<protein>
    <submittedName>
        <fullName evidence="2">Uncharacterized protein</fullName>
    </submittedName>
</protein>
<sequence>MKKVLVLLSVLVFSLSLFAQTNVEVSTEAWVQGSVTFTLGLDENGLDLSFNQFDNYAGYTLHTGIYITIPTGVSADDSATLSANVSGSFGLDSWTTFGISDMTYEDANVKLYLANYPYYGTFSSYTVANYDNNYDGSTDDPLGSHYAELTVKDFGLDVLYVDLSSSYDVTDHSTSTKDASFLNSDVFAVKKSLDLGMFDLTAAGAFWASAPMARTSGVALGYSADVNLSGKEGLKGLGVNAVYGAQSATETDLSEKAMRIFVDYSKDFEAGIVTLSPYVSFKYQKGINKLALVNQAWSGDASEVYASLTSNFDFGLTLGVDGLYKLSSDATPEFSAYANFAKKFADLANLEMLKVTREWDTTDVATNVLRFSVKVTGSQTFDIVTAGYSLFARVPNLLDNPGETYWLFANPYVTLKPVDKVSVDANLYAYIDASEADADKKDDFGYSLNIAYNPNSVIELGAHLGNEVSGYSYDDDFGDFYYYTGNASGFGGYHWYAYVTGTVEF</sequence>
<gene>
    <name evidence="2" type="ORF">SAMN02745164_00077</name>
</gene>
<feature type="chain" id="PRO_5012974014" evidence="1">
    <location>
        <begin position="20"/>
        <end position="505"/>
    </location>
</feature>
<keyword evidence="1" id="KW-0732">Signal</keyword>
<dbReference type="Proteomes" id="UP000184334">
    <property type="component" value="Unassembled WGS sequence"/>
</dbReference>
<comment type="caution">
    <text evidence="2">The sequence shown here is derived from an EMBL/GenBank/DDBJ whole genome shotgun (WGS) entry which is preliminary data.</text>
</comment>
<dbReference type="OrthoDB" id="47484at2"/>
<reference evidence="2" key="1">
    <citation type="submission" date="2016-11" db="EMBL/GenBank/DDBJ databases">
        <authorList>
            <person name="Varghese N."/>
            <person name="Submissions S."/>
        </authorList>
    </citation>
    <scope>NUCLEOTIDE SEQUENCE [LARGE SCALE GENOMIC DNA]</scope>
    <source>
        <strain evidence="2">DSM 16785</strain>
    </source>
</reference>
<keyword evidence="3" id="KW-1185">Reference proteome</keyword>
<name>A0A1M4S6B5_MARH1</name>
<feature type="signal peptide" evidence="1">
    <location>
        <begin position="1"/>
        <end position="19"/>
    </location>
</feature>
<evidence type="ECO:0000256" key="1">
    <source>
        <dbReference type="SAM" id="SignalP"/>
    </source>
</evidence>
<dbReference type="AlphaFoldDB" id="A0A1M4S6B5"/>
<dbReference type="RefSeq" id="WP_072862242.1">
    <property type="nucleotide sequence ID" value="NZ_FQUI01000001.1"/>
</dbReference>
<evidence type="ECO:0000313" key="3">
    <source>
        <dbReference type="Proteomes" id="UP000184334"/>
    </source>
</evidence>
<proteinExistence type="predicted"/>
<organism evidence="2 3">
    <name type="scientific">Marinitoga hydrogenitolerans (strain DSM 16785 / JCM 12826 / AT1271)</name>
    <dbReference type="NCBI Taxonomy" id="1122195"/>
    <lineage>
        <taxon>Bacteria</taxon>
        <taxon>Thermotogati</taxon>
        <taxon>Thermotogota</taxon>
        <taxon>Thermotogae</taxon>
        <taxon>Petrotogales</taxon>
        <taxon>Petrotogaceae</taxon>
        <taxon>Marinitoga</taxon>
    </lineage>
</organism>
<dbReference type="STRING" id="1122195.SAMN02745164_00077"/>
<evidence type="ECO:0000313" key="2">
    <source>
        <dbReference type="EMBL" id="SHE27738.1"/>
    </source>
</evidence>
<accession>A0A1M4S6B5</accession>
<dbReference type="EMBL" id="FQUI01000001">
    <property type="protein sequence ID" value="SHE27738.1"/>
    <property type="molecule type" value="Genomic_DNA"/>
</dbReference>